<keyword evidence="2" id="KW-0863">Zinc-finger</keyword>
<dbReference type="SUPFAM" id="SSF57783">
    <property type="entry name" value="Zinc beta-ribbon"/>
    <property type="match status" value="1"/>
</dbReference>
<sequence>MLCPKCKRLMRPQASPRRWVCSTDGTTVKMESGSAVVQSTPKAKEMTVIENQPATLPKATEECPACHNREAYWVLRQTRGADEPETRIFECTRCAHKWREYQ</sequence>
<dbReference type="Pfam" id="PF01096">
    <property type="entry name" value="Zn_ribbon_TFIIS"/>
    <property type="match status" value="1"/>
</dbReference>
<dbReference type="GO" id="GO:0006351">
    <property type="term" value="P:DNA-templated transcription"/>
    <property type="evidence" value="ECO:0007669"/>
    <property type="project" value="InterPro"/>
</dbReference>
<dbReference type="GO" id="GO:0003899">
    <property type="term" value="F:DNA-directed RNA polymerase activity"/>
    <property type="evidence" value="ECO:0007669"/>
    <property type="project" value="InterPro"/>
</dbReference>
<name>T0ZDD0_9ZZZZ</name>
<dbReference type="PIRSF" id="PIRSF005586">
    <property type="entry name" value="RNApol_RpoM"/>
    <property type="match status" value="1"/>
</dbReference>
<feature type="domain" description="TFIIS-type" evidence="4">
    <location>
        <begin position="59"/>
        <end position="99"/>
    </location>
</feature>
<gene>
    <name evidence="5" type="ORF">B1B_12741</name>
</gene>
<dbReference type="GO" id="GO:0008270">
    <property type="term" value="F:zinc ion binding"/>
    <property type="evidence" value="ECO:0007669"/>
    <property type="project" value="UniProtKB-KW"/>
</dbReference>
<dbReference type="GO" id="GO:0003676">
    <property type="term" value="F:nucleic acid binding"/>
    <property type="evidence" value="ECO:0007669"/>
    <property type="project" value="InterPro"/>
</dbReference>
<organism evidence="5">
    <name type="scientific">mine drainage metagenome</name>
    <dbReference type="NCBI Taxonomy" id="410659"/>
    <lineage>
        <taxon>unclassified sequences</taxon>
        <taxon>metagenomes</taxon>
        <taxon>ecological metagenomes</taxon>
    </lineage>
</organism>
<evidence type="ECO:0000259" key="4">
    <source>
        <dbReference type="PROSITE" id="PS51133"/>
    </source>
</evidence>
<proteinExistence type="predicted"/>
<keyword evidence="3" id="KW-0862">Zinc</keyword>
<dbReference type="GO" id="GO:0006355">
    <property type="term" value="P:regulation of DNA-templated transcription"/>
    <property type="evidence" value="ECO:0007669"/>
    <property type="project" value="InterPro"/>
</dbReference>
<protein>
    <submittedName>
        <fullName evidence="5">Transcription termination factor Tfs</fullName>
    </submittedName>
</protein>
<dbReference type="PANTHER" id="PTHR11239">
    <property type="entry name" value="DNA-DIRECTED RNA POLYMERASE"/>
    <property type="match status" value="1"/>
</dbReference>
<keyword evidence="1" id="KW-0479">Metal-binding</keyword>
<accession>T0ZDD0</accession>
<dbReference type="EMBL" id="AUZY01008366">
    <property type="protein sequence ID" value="EQD46126.1"/>
    <property type="molecule type" value="Genomic_DNA"/>
</dbReference>
<dbReference type="InterPro" id="IPR006288">
    <property type="entry name" value="TFS"/>
</dbReference>
<evidence type="ECO:0000256" key="2">
    <source>
        <dbReference type="ARBA" id="ARBA00022771"/>
    </source>
</evidence>
<dbReference type="InterPro" id="IPR001222">
    <property type="entry name" value="Znf_TFIIS"/>
</dbReference>
<dbReference type="Gene3D" id="2.20.25.10">
    <property type="match status" value="1"/>
</dbReference>
<evidence type="ECO:0000256" key="1">
    <source>
        <dbReference type="ARBA" id="ARBA00022723"/>
    </source>
</evidence>
<comment type="caution">
    <text evidence="5">The sequence shown here is derived from an EMBL/GenBank/DDBJ whole genome shotgun (WGS) entry which is preliminary data.</text>
</comment>
<reference evidence="5" key="2">
    <citation type="journal article" date="2014" name="ISME J.">
        <title>Microbial stratification in low pH oxic and suboxic macroscopic growths along an acid mine drainage.</title>
        <authorList>
            <person name="Mendez-Garcia C."/>
            <person name="Mesa V."/>
            <person name="Sprenger R.R."/>
            <person name="Richter M."/>
            <person name="Diez M.S."/>
            <person name="Solano J."/>
            <person name="Bargiela R."/>
            <person name="Golyshina O.V."/>
            <person name="Manteca A."/>
            <person name="Ramos J.L."/>
            <person name="Gallego J.R."/>
            <person name="Llorente I."/>
            <person name="Martins Dos Santos V.A."/>
            <person name="Jensen O.N."/>
            <person name="Pelaez A.I."/>
            <person name="Sanchez J."/>
            <person name="Ferrer M."/>
        </authorList>
    </citation>
    <scope>NUCLEOTIDE SEQUENCE</scope>
</reference>
<dbReference type="AlphaFoldDB" id="T0ZDD0"/>
<dbReference type="PROSITE" id="PS51133">
    <property type="entry name" value="ZF_TFIIS_2"/>
    <property type="match status" value="1"/>
</dbReference>
<reference evidence="5" key="1">
    <citation type="submission" date="2013-08" db="EMBL/GenBank/DDBJ databases">
        <authorList>
            <person name="Mendez C."/>
            <person name="Richter M."/>
            <person name="Ferrer M."/>
            <person name="Sanchez J."/>
        </authorList>
    </citation>
    <scope>NUCLEOTIDE SEQUENCE</scope>
</reference>
<dbReference type="NCBIfam" id="TIGR01384">
    <property type="entry name" value="TFS_arch"/>
    <property type="match status" value="1"/>
</dbReference>
<evidence type="ECO:0000256" key="3">
    <source>
        <dbReference type="ARBA" id="ARBA00022833"/>
    </source>
</evidence>
<evidence type="ECO:0000313" key="5">
    <source>
        <dbReference type="EMBL" id="EQD46126.1"/>
    </source>
</evidence>
<dbReference type="SMART" id="SM00440">
    <property type="entry name" value="ZnF_C2C2"/>
    <property type="match status" value="1"/>
</dbReference>
<dbReference type="PANTHER" id="PTHR11239:SF12">
    <property type="entry name" value="DNA-DIRECTED RNA POLYMERASE III SUBUNIT RPC10"/>
    <property type="match status" value="1"/>
</dbReference>
<dbReference type="InterPro" id="IPR012164">
    <property type="entry name" value="Rpa12/Rpb9/Rpc10/TFS"/>
</dbReference>